<feature type="region of interest" description="Disordered" evidence="4">
    <location>
        <begin position="168"/>
        <end position="193"/>
    </location>
</feature>
<evidence type="ECO:0000256" key="4">
    <source>
        <dbReference type="SAM" id="MobiDB-lite"/>
    </source>
</evidence>
<feature type="compositionally biased region" description="Basic and acidic residues" evidence="4">
    <location>
        <begin position="282"/>
        <end position="310"/>
    </location>
</feature>
<reference evidence="7" key="1">
    <citation type="journal article" date="2013" name="PLoS Genet.">
        <title>The genome of Spraguea lophii and the basis of host-microsporidian interactions.</title>
        <authorList>
            <person name="Campbell S.E."/>
            <person name="Williams T.A."/>
            <person name="Yousuf A."/>
            <person name="Soanes D.M."/>
            <person name="Paszkiewicz K.H."/>
            <person name="Williams B.A.P."/>
        </authorList>
    </citation>
    <scope>NUCLEOTIDE SEQUENCE [LARGE SCALE GENOMIC DNA]</scope>
    <source>
        <strain evidence="7">42_110</strain>
    </source>
</reference>
<feature type="compositionally biased region" description="Low complexity" evidence="4">
    <location>
        <begin position="7"/>
        <end position="17"/>
    </location>
</feature>
<keyword evidence="7" id="KW-1185">Reference proteome</keyword>
<feature type="compositionally biased region" description="Low complexity" evidence="4">
    <location>
        <begin position="181"/>
        <end position="193"/>
    </location>
</feature>
<evidence type="ECO:0000313" key="6">
    <source>
        <dbReference type="EMBL" id="EPR78046.1"/>
    </source>
</evidence>
<dbReference type="Pfam" id="PF00069">
    <property type="entry name" value="Pkinase"/>
    <property type="match status" value="1"/>
</dbReference>
<dbReference type="GO" id="GO:0004674">
    <property type="term" value="F:protein serine/threonine kinase activity"/>
    <property type="evidence" value="ECO:0007669"/>
    <property type="project" value="UniProtKB-KW"/>
</dbReference>
<dbReference type="AlphaFoldDB" id="S7W5J3"/>
<dbReference type="InterPro" id="IPR017441">
    <property type="entry name" value="Protein_kinase_ATP_BS"/>
</dbReference>
<sequence>MHDINKENNNNNNGNNKDINKHTNNHTTNNHTNNTTTNKHILNKYKILKIIGAGASSTVYLSYYNYKYYAIKIIPIKYYKIYKKEVEALSKLNRECNICYNSDNGVSDNGMSDNTNYNNITNNNTNTNHSNYIIKMYEYATDKHNCYIVLERCYDNLMHYNISNRYNNNDNDNRYRDDGNNNHTNNTITNNTTNHTTNNHINIIITTDIHMVSKISRMLLLSVYYIHSKGYIHRDIKPSNILITEKEIKISDFGLCTKEKEPKSICGTKDYIAPEILYNNNRYDDNDGSDRRRGDDSNDKRDRRDDKDNNNHININNKYNKEVDLYSIGLVIYYILHRKKYNKDYTYTESDNRCDRDNRNIYDKDYINTNNHTNTTTTTTNNHITTYDNIKMLIKRLIQPLHSRISIIDALKLFNIKINYESYFMLNNFIKDTKLGRIEKIDNRIIFTMDSKCRCKDIIEIIEYDNMSYSDRCDGSRSDNGKCDNGKSMNDNYNNNHTTANTNNHTNN</sequence>
<keyword evidence="6" id="KW-0808">Transferase</keyword>
<feature type="domain" description="Protein kinase" evidence="5">
    <location>
        <begin position="45"/>
        <end position="424"/>
    </location>
</feature>
<dbReference type="GO" id="GO:0044773">
    <property type="term" value="P:mitotic DNA damage checkpoint signaling"/>
    <property type="evidence" value="ECO:0007669"/>
    <property type="project" value="TreeGrafter"/>
</dbReference>
<dbReference type="PROSITE" id="PS50011">
    <property type="entry name" value="PROTEIN_KINASE_DOM"/>
    <property type="match status" value="1"/>
</dbReference>
<dbReference type="SMART" id="SM00220">
    <property type="entry name" value="S_TKc"/>
    <property type="match status" value="1"/>
</dbReference>
<dbReference type="VEuPathDB" id="MicrosporidiaDB:SLOPH_1625"/>
<evidence type="ECO:0000256" key="3">
    <source>
        <dbReference type="PROSITE-ProRule" id="PRU10141"/>
    </source>
</evidence>
<accession>S7W5J3</accession>
<dbReference type="SUPFAM" id="SSF56112">
    <property type="entry name" value="Protein kinase-like (PK-like)"/>
    <property type="match status" value="1"/>
</dbReference>
<dbReference type="Proteomes" id="UP000014978">
    <property type="component" value="Unassembled WGS sequence"/>
</dbReference>
<dbReference type="InterPro" id="IPR008271">
    <property type="entry name" value="Ser/Thr_kinase_AS"/>
</dbReference>
<evidence type="ECO:0000256" key="2">
    <source>
        <dbReference type="ARBA" id="ARBA00022840"/>
    </source>
</evidence>
<dbReference type="GO" id="GO:0005737">
    <property type="term" value="C:cytoplasm"/>
    <property type="evidence" value="ECO:0007669"/>
    <property type="project" value="TreeGrafter"/>
</dbReference>
<organism evidence="6 7">
    <name type="scientific">Spraguea lophii (strain 42_110)</name>
    <name type="common">Microsporidian parasite</name>
    <dbReference type="NCBI Taxonomy" id="1358809"/>
    <lineage>
        <taxon>Eukaryota</taxon>
        <taxon>Fungi</taxon>
        <taxon>Fungi incertae sedis</taxon>
        <taxon>Microsporidia</taxon>
        <taxon>Spragueidae</taxon>
        <taxon>Spraguea</taxon>
    </lineage>
</organism>
<feature type="compositionally biased region" description="Basic and acidic residues" evidence="4">
    <location>
        <begin position="171"/>
        <end position="180"/>
    </location>
</feature>
<dbReference type="InterPro" id="IPR011009">
    <property type="entry name" value="Kinase-like_dom_sf"/>
</dbReference>
<dbReference type="InParanoid" id="S7W5J3"/>
<evidence type="ECO:0000256" key="1">
    <source>
        <dbReference type="ARBA" id="ARBA00022741"/>
    </source>
</evidence>
<feature type="compositionally biased region" description="Low complexity" evidence="4">
    <location>
        <begin position="25"/>
        <end position="37"/>
    </location>
</feature>
<keyword evidence="1 3" id="KW-0547">Nucleotide-binding</keyword>
<dbReference type="GO" id="GO:0005524">
    <property type="term" value="F:ATP binding"/>
    <property type="evidence" value="ECO:0007669"/>
    <property type="project" value="UniProtKB-UniRule"/>
</dbReference>
<dbReference type="PROSITE" id="PS00107">
    <property type="entry name" value="PROTEIN_KINASE_ATP"/>
    <property type="match status" value="1"/>
</dbReference>
<dbReference type="OrthoDB" id="4062651at2759"/>
<evidence type="ECO:0000259" key="5">
    <source>
        <dbReference type="PROSITE" id="PS50011"/>
    </source>
</evidence>
<keyword evidence="6" id="KW-0418">Kinase</keyword>
<dbReference type="PANTHER" id="PTHR44167">
    <property type="entry name" value="OVARIAN-SPECIFIC SERINE/THREONINE-PROTEIN KINASE LOK-RELATED"/>
    <property type="match status" value="1"/>
</dbReference>
<proteinExistence type="predicted"/>
<dbReference type="STRING" id="1358809.S7W5J3"/>
<dbReference type="HOGENOM" id="CLU_537020_0_0_1"/>
<dbReference type="PROSITE" id="PS00108">
    <property type="entry name" value="PROTEIN_KINASE_ST"/>
    <property type="match status" value="1"/>
</dbReference>
<dbReference type="EMBL" id="ATCN01001073">
    <property type="protein sequence ID" value="EPR78046.1"/>
    <property type="molecule type" value="Genomic_DNA"/>
</dbReference>
<feature type="non-terminal residue" evidence="6">
    <location>
        <position position="508"/>
    </location>
</feature>
<protein>
    <submittedName>
        <fullName evidence="6">Serine/threonine protein kinase</fullName>
    </submittedName>
</protein>
<dbReference type="Gene3D" id="1.10.510.10">
    <property type="entry name" value="Transferase(Phosphotransferase) domain 1"/>
    <property type="match status" value="1"/>
</dbReference>
<dbReference type="PANTHER" id="PTHR44167:SF24">
    <property type="entry name" value="SERINE_THREONINE-PROTEIN KINASE CHK2"/>
    <property type="match status" value="1"/>
</dbReference>
<keyword evidence="2 3" id="KW-0067">ATP-binding</keyword>
<dbReference type="InterPro" id="IPR000719">
    <property type="entry name" value="Prot_kinase_dom"/>
</dbReference>
<feature type="compositionally biased region" description="Low complexity" evidence="4">
    <location>
        <begin position="490"/>
        <end position="508"/>
    </location>
</feature>
<comment type="caution">
    <text evidence="6">The sequence shown here is derived from an EMBL/GenBank/DDBJ whole genome shotgun (WGS) entry which is preliminary data.</text>
</comment>
<feature type="region of interest" description="Disordered" evidence="4">
    <location>
        <begin position="1"/>
        <end position="37"/>
    </location>
</feature>
<keyword evidence="6" id="KW-0723">Serine/threonine-protein kinase</keyword>
<evidence type="ECO:0000313" key="7">
    <source>
        <dbReference type="Proteomes" id="UP000014978"/>
    </source>
</evidence>
<dbReference type="GO" id="GO:0005634">
    <property type="term" value="C:nucleus"/>
    <property type="evidence" value="ECO:0007669"/>
    <property type="project" value="TreeGrafter"/>
</dbReference>
<gene>
    <name evidence="6" type="ORF">SLOPH_1625</name>
</gene>
<feature type="binding site" evidence="3">
    <location>
        <position position="77"/>
    </location>
    <ligand>
        <name>ATP</name>
        <dbReference type="ChEBI" id="CHEBI:30616"/>
    </ligand>
</feature>
<feature type="region of interest" description="Disordered" evidence="4">
    <location>
        <begin position="282"/>
        <end position="313"/>
    </location>
</feature>
<dbReference type="Gene3D" id="3.30.200.20">
    <property type="entry name" value="Phosphorylase Kinase, domain 1"/>
    <property type="match status" value="1"/>
</dbReference>
<name>S7W5J3_SPRLO</name>
<feature type="region of interest" description="Disordered" evidence="4">
    <location>
        <begin position="484"/>
        <end position="508"/>
    </location>
</feature>